<sequence>MNTPNKVPLTNISTWNARSVKPHEQEVSEFLQRNNVQIIALTETHLQAGYSFRICNYIIHRRDRPGPHRGRRVALAVHTSIEHQLYQLPELRKLEAVAIKTTIQCQLCIVMPVYAPPGKTITRENLVAFNNSAPTFLALGDLNAKHPSWNYLGKTQNGQLLYHHQQFHPYLVCAPESPTRYPEVANNRPDILNITIYRNINFIYKLEVLQEMHSDHLPLLITPAQVQEYSEQLTQTIQRAIEVAIPLNKITNHQINFPAHITDLIHARNRARKTWHCNRHLIHLKREVDALQK</sequence>
<gene>
    <name evidence="2" type="ORF">PR048_013102</name>
</gene>
<feature type="domain" description="Endonuclease/exonuclease/phosphatase" evidence="1">
    <location>
        <begin position="14"/>
        <end position="175"/>
    </location>
</feature>
<dbReference type="InterPro" id="IPR036691">
    <property type="entry name" value="Endo/exonu/phosph_ase_sf"/>
</dbReference>
<proteinExistence type="predicted"/>
<keyword evidence="3" id="KW-1185">Reference proteome</keyword>
<dbReference type="PANTHER" id="PTHR33273:SF2">
    <property type="entry name" value="ENDONUCLEASE_EXONUCLEASE_PHOSPHATASE DOMAIN-CONTAINING PROTEIN"/>
    <property type="match status" value="1"/>
</dbReference>
<comment type="caution">
    <text evidence="2">The sequence shown here is derived from an EMBL/GenBank/DDBJ whole genome shotgun (WGS) entry which is preliminary data.</text>
</comment>
<dbReference type="InterPro" id="IPR005135">
    <property type="entry name" value="Endo/exonuclease/phosphatase"/>
</dbReference>
<dbReference type="EMBL" id="JARBHB010000004">
    <property type="protein sequence ID" value="KAJ8886890.1"/>
    <property type="molecule type" value="Genomic_DNA"/>
</dbReference>
<name>A0ABQ9HR83_9NEOP</name>
<protein>
    <recommendedName>
        <fullName evidence="1">Endonuclease/exonuclease/phosphatase domain-containing protein</fullName>
    </recommendedName>
</protein>
<evidence type="ECO:0000313" key="3">
    <source>
        <dbReference type="Proteomes" id="UP001159363"/>
    </source>
</evidence>
<dbReference type="Gene3D" id="3.60.10.10">
    <property type="entry name" value="Endonuclease/exonuclease/phosphatase"/>
    <property type="match status" value="1"/>
</dbReference>
<dbReference type="PANTHER" id="PTHR33273">
    <property type="entry name" value="DOMAIN-CONTAINING PROTEIN, PUTATIVE-RELATED"/>
    <property type="match status" value="1"/>
</dbReference>
<organism evidence="2 3">
    <name type="scientific">Dryococelus australis</name>
    <dbReference type="NCBI Taxonomy" id="614101"/>
    <lineage>
        <taxon>Eukaryota</taxon>
        <taxon>Metazoa</taxon>
        <taxon>Ecdysozoa</taxon>
        <taxon>Arthropoda</taxon>
        <taxon>Hexapoda</taxon>
        <taxon>Insecta</taxon>
        <taxon>Pterygota</taxon>
        <taxon>Neoptera</taxon>
        <taxon>Polyneoptera</taxon>
        <taxon>Phasmatodea</taxon>
        <taxon>Verophasmatodea</taxon>
        <taxon>Anareolatae</taxon>
        <taxon>Phasmatidae</taxon>
        <taxon>Eurycanthinae</taxon>
        <taxon>Dryococelus</taxon>
    </lineage>
</organism>
<evidence type="ECO:0000313" key="2">
    <source>
        <dbReference type="EMBL" id="KAJ8886890.1"/>
    </source>
</evidence>
<reference evidence="2 3" key="1">
    <citation type="submission" date="2023-02" db="EMBL/GenBank/DDBJ databases">
        <title>LHISI_Scaffold_Assembly.</title>
        <authorList>
            <person name="Stuart O.P."/>
            <person name="Cleave R."/>
            <person name="Magrath M.J.L."/>
            <person name="Mikheyev A.S."/>
        </authorList>
    </citation>
    <scope>NUCLEOTIDE SEQUENCE [LARGE SCALE GENOMIC DNA]</scope>
    <source>
        <strain evidence="2">Daus_M_001</strain>
        <tissue evidence="2">Leg muscle</tissue>
    </source>
</reference>
<accession>A0ABQ9HR83</accession>
<dbReference type="Proteomes" id="UP001159363">
    <property type="component" value="Chromosome X"/>
</dbReference>
<dbReference type="SUPFAM" id="SSF56219">
    <property type="entry name" value="DNase I-like"/>
    <property type="match status" value="1"/>
</dbReference>
<dbReference type="Pfam" id="PF03372">
    <property type="entry name" value="Exo_endo_phos"/>
    <property type="match status" value="1"/>
</dbReference>
<evidence type="ECO:0000259" key="1">
    <source>
        <dbReference type="Pfam" id="PF03372"/>
    </source>
</evidence>